<dbReference type="PANTHER" id="PTHR24096:SF422">
    <property type="entry name" value="BCDNA.GH02901"/>
    <property type="match status" value="1"/>
</dbReference>
<dbReference type="InterPro" id="IPR000873">
    <property type="entry name" value="AMP-dep_synth/lig_dom"/>
</dbReference>
<dbReference type="GO" id="GO:0016405">
    <property type="term" value="F:CoA-ligase activity"/>
    <property type="evidence" value="ECO:0007669"/>
    <property type="project" value="TreeGrafter"/>
</dbReference>
<dbReference type="PANTHER" id="PTHR24096">
    <property type="entry name" value="LONG-CHAIN-FATTY-ACID--COA LIGASE"/>
    <property type="match status" value="1"/>
</dbReference>
<feature type="domain" description="AMP-binding enzyme C-terminal" evidence="2">
    <location>
        <begin position="457"/>
        <end position="539"/>
    </location>
</feature>
<reference evidence="3 4" key="1">
    <citation type="journal article" date="2016" name="Genome Biol. Evol.">
        <title>Divergent and convergent evolution of fungal pathogenicity.</title>
        <authorList>
            <person name="Shang Y."/>
            <person name="Xiao G."/>
            <person name="Zheng P."/>
            <person name="Cen K."/>
            <person name="Zhan S."/>
            <person name="Wang C."/>
        </authorList>
    </citation>
    <scope>NUCLEOTIDE SEQUENCE [LARGE SCALE GENOMIC DNA]</scope>
    <source>
        <strain evidence="3 4">RCEF 264</strain>
    </source>
</reference>
<dbReference type="InterPro" id="IPR025110">
    <property type="entry name" value="AMP-bd_C"/>
</dbReference>
<sequence>MVFYPPAWVPKLPMDIPDSVPLEQFMIGEEYGRYPLAKSRNPYTCGLTGKSYSWAEMTERTDGLARAIGKRFGWQPNEGTPWDKVMAVFSYNTTDPGLCCQIDYFNALYAVHRFSGIATPANAAYSALELQHQLTTSAAQGVFTCVRLLATTLQATRAVGIPDNKVFLLDLPALTDADKQAAAAAVAAGHATVDQLKAVMVSHYNVIANVMQLRWYESVGRKLHNVDTQVEIGLLPFSHIYGLVVIAHAGSWRGDEIIVLPRFELASFLTAIQKFRIQQLRIVPPILIRLLRTQDVCSKYDLSSVRFVYTGAAPTGEETIADLKKIYPSWTVAQGYGMTETSTVVCSSSEHDAYPRSSGSLVPGAKAKIIGFDGKEVTTYDTPGELLVQSPTVVLGYLNNEKATAETFVHHDDGRWIRTGDEVLVTRAPASGNEHLVIVDRIKELIKVKGHQVAPAELEAHLLTHPAVLDTAVIQTPDESAGEVPKAFVVKSAAFAAGKSDEEVARAIVRYVEEHKSSYKWLKGGVEFIDAIPKSPSGKILRRLLRDQERAKARKAKSKL</sequence>
<dbReference type="Gene3D" id="3.30.300.30">
    <property type="match status" value="1"/>
</dbReference>
<evidence type="ECO:0000313" key="3">
    <source>
        <dbReference type="EMBL" id="OAA61629.1"/>
    </source>
</evidence>
<protein>
    <submittedName>
        <fullName evidence="3">Phenylacetyl-ligase</fullName>
    </submittedName>
</protein>
<dbReference type="Gene3D" id="3.40.50.12780">
    <property type="entry name" value="N-terminal domain of ligase-like"/>
    <property type="match status" value="1"/>
</dbReference>
<dbReference type="OrthoDB" id="6509636at2759"/>
<keyword evidence="3" id="KW-0436">Ligase</keyword>
<dbReference type="SUPFAM" id="SSF56801">
    <property type="entry name" value="Acetyl-CoA synthetase-like"/>
    <property type="match status" value="1"/>
</dbReference>
<comment type="caution">
    <text evidence="3">The sequence shown here is derived from an EMBL/GenBank/DDBJ whole genome shotgun (WGS) entry which is preliminary data.</text>
</comment>
<keyword evidence="4" id="KW-1185">Reference proteome</keyword>
<dbReference type="AlphaFoldDB" id="A0A167UJ49"/>
<name>A0A167UJ49_9HYPO</name>
<evidence type="ECO:0000259" key="1">
    <source>
        <dbReference type="Pfam" id="PF00501"/>
    </source>
</evidence>
<dbReference type="InterPro" id="IPR042099">
    <property type="entry name" value="ANL_N_sf"/>
</dbReference>
<accession>A0A167UJ49</accession>
<feature type="domain" description="AMP-dependent synthetase/ligase" evidence="1">
    <location>
        <begin position="49"/>
        <end position="398"/>
    </location>
</feature>
<dbReference type="Pfam" id="PF13193">
    <property type="entry name" value="AMP-binding_C"/>
    <property type="match status" value="1"/>
</dbReference>
<dbReference type="InterPro" id="IPR045851">
    <property type="entry name" value="AMP-bd_C_sf"/>
</dbReference>
<evidence type="ECO:0000259" key="2">
    <source>
        <dbReference type="Pfam" id="PF13193"/>
    </source>
</evidence>
<evidence type="ECO:0000313" key="4">
    <source>
        <dbReference type="Proteomes" id="UP000076874"/>
    </source>
</evidence>
<proteinExistence type="predicted"/>
<dbReference type="Pfam" id="PF00501">
    <property type="entry name" value="AMP-binding"/>
    <property type="match status" value="1"/>
</dbReference>
<dbReference type="STRING" id="1081102.A0A167UJ49"/>
<dbReference type="Proteomes" id="UP000076874">
    <property type="component" value="Unassembled WGS sequence"/>
</dbReference>
<organism evidence="3 4">
    <name type="scientific">Niveomyces insectorum RCEF 264</name>
    <dbReference type="NCBI Taxonomy" id="1081102"/>
    <lineage>
        <taxon>Eukaryota</taxon>
        <taxon>Fungi</taxon>
        <taxon>Dikarya</taxon>
        <taxon>Ascomycota</taxon>
        <taxon>Pezizomycotina</taxon>
        <taxon>Sordariomycetes</taxon>
        <taxon>Hypocreomycetidae</taxon>
        <taxon>Hypocreales</taxon>
        <taxon>Cordycipitaceae</taxon>
        <taxon>Niveomyces</taxon>
    </lineage>
</organism>
<gene>
    <name evidence="3" type="ORF">SPI_04488</name>
</gene>
<dbReference type="EMBL" id="AZHD01000007">
    <property type="protein sequence ID" value="OAA61629.1"/>
    <property type="molecule type" value="Genomic_DNA"/>
</dbReference>